<accession>A0A0D0CK60</accession>
<evidence type="ECO:0000313" key="3">
    <source>
        <dbReference type="Proteomes" id="UP000053593"/>
    </source>
</evidence>
<name>A0A0D0CK60_9AGAR</name>
<dbReference type="AlphaFoldDB" id="A0A0D0CK60"/>
<feature type="region of interest" description="Disordered" evidence="1">
    <location>
        <begin position="20"/>
        <end position="49"/>
    </location>
</feature>
<dbReference type="HOGENOM" id="CLU_2386380_0_0_1"/>
<evidence type="ECO:0000313" key="2">
    <source>
        <dbReference type="EMBL" id="KIK63259.1"/>
    </source>
</evidence>
<proteinExistence type="predicted"/>
<dbReference type="Proteomes" id="UP000053593">
    <property type="component" value="Unassembled WGS sequence"/>
</dbReference>
<reference evidence="2 3" key="1">
    <citation type="submission" date="2014-04" db="EMBL/GenBank/DDBJ databases">
        <title>Evolutionary Origins and Diversification of the Mycorrhizal Mutualists.</title>
        <authorList>
            <consortium name="DOE Joint Genome Institute"/>
            <consortium name="Mycorrhizal Genomics Consortium"/>
            <person name="Kohler A."/>
            <person name="Kuo A."/>
            <person name="Nagy L.G."/>
            <person name="Floudas D."/>
            <person name="Copeland A."/>
            <person name="Barry K.W."/>
            <person name="Cichocki N."/>
            <person name="Veneault-Fourrey C."/>
            <person name="LaButti K."/>
            <person name="Lindquist E.A."/>
            <person name="Lipzen A."/>
            <person name="Lundell T."/>
            <person name="Morin E."/>
            <person name="Murat C."/>
            <person name="Riley R."/>
            <person name="Ohm R."/>
            <person name="Sun H."/>
            <person name="Tunlid A."/>
            <person name="Henrissat B."/>
            <person name="Grigoriev I.V."/>
            <person name="Hibbett D.S."/>
            <person name="Martin F."/>
        </authorList>
    </citation>
    <scope>NUCLEOTIDE SEQUENCE [LARGE SCALE GENOMIC DNA]</scope>
    <source>
        <strain evidence="2 3">FD-317 M1</strain>
    </source>
</reference>
<keyword evidence="3" id="KW-1185">Reference proteome</keyword>
<protein>
    <submittedName>
        <fullName evidence="2">Unplaced genomic scaffold GYMLUscaffold_17, whole genome shotgun sequence</fullName>
    </submittedName>
</protein>
<evidence type="ECO:0000256" key="1">
    <source>
        <dbReference type="SAM" id="MobiDB-lite"/>
    </source>
</evidence>
<organism evidence="2 3">
    <name type="scientific">Collybiopsis luxurians FD-317 M1</name>
    <dbReference type="NCBI Taxonomy" id="944289"/>
    <lineage>
        <taxon>Eukaryota</taxon>
        <taxon>Fungi</taxon>
        <taxon>Dikarya</taxon>
        <taxon>Basidiomycota</taxon>
        <taxon>Agaricomycotina</taxon>
        <taxon>Agaricomycetes</taxon>
        <taxon>Agaricomycetidae</taxon>
        <taxon>Agaricales</taxon>
        <taxon>Marasmiineae</taxon>
        <taxon>Omphalotaceae</taxon>
        <taxon>Collybiopsis</taxon>
        <taxon>Collybiopsis luxurians</taxon>
    </lineage>
</organism>
<sequence>MTLTILVFINEHRIILSTTTTTTRHARKQFERHRQNHPRKEQSPQLERRRGYLNLNYAEGVSSSGTKEEETRKSGLFCLSTSASSVCLLFFTRI</sequence>
<dbReference type="EMBL" id="KN834765">
    <property type="protein sequence ID" value="KIK63259.1"/>
    <property type="molecule type" value="Genomic_DNA"/>
</dbReference>
<feature type="compositionally biased region" description="Basic and acidic residues" evidence="1">
    <location>
        <begin position="28"/>
        <end position="49"/>
    </location>
</feature>
<gene>
    <name evidence="2" type="ORF">GYMLUDRAFT_487080</name>
</gene>